<sequence>MDDKKIVVVVEDLEVARTALLWALHNLLRYGDVITLLHVFPSMKTRSKKKLRLRRLKGFQLALSFKEICNKYSFNTNVEIVVAEGDENGSRIASMVREIGASTLVVGLHDQSFLYKLALAHNNIASNFNCKVLAIKQPGVAVVPTLDSSTNMDFSVIDITRLQVPDMPSPKIPYQICPSPYAIIWRCKKPRKRTSGSRVKNKK</sequence>
<keyword evidence="2" id="KW-1185">Reference proteome</keyword>
<organism evidence="1 2">
    <name type="scientific">Pistacia atlantica</name>
    <dbReference type="NCBI Taxonomy" id="434234"/>
    <lineage>
        <taxon>Eukaryota</taxon>
        <taxon>Viridiplantae</taxon>
        <taxon>Streptophyta</taxon>
        <taxon>Embryophyta</taxon>
        <taxon>Tracheophyta</taxon>
        <taxon>Spermatophyta</taxon>
        <taxon>Magnoliopsida</taxon>
        <taxon>eudicotyledons</taxon>
        <taxon>Gunneridae</taxon>
        <taxon>Pentapetalae</taxon>
        <taxon>rosids</taxon>
        <taxon>malvids</taxon>
        <taxon>Sapindales</taxon>
        <taxon>Anacardiaceae</taxon>
        <taxon>Pistacia</taxon>
    </lineage>
</organism>
<dbReference type="EMBL" id="CM047898">
    <property type="protein sequence ID" value="KAJ0105341.1"/>
    <property type="molecule type" value="Genomic_DNA"/>
</dbReference>
<comment type="caution">
    <text evidence="1">The sequence shown here is derived from an EMBL/GenBank/DDBJ whole genome shotgun (WGS) entry which is preliminary data.</text>
</comment>
<reference evidence="2" key="1">
    <citation type="journal article" date="2023" name="G3 (Bethesda)">
        <title>Genome assembly and association tests identify interacting loci associated with vigor, precocity, and sex in interspecific pistachio rootstocks.</title>
        <authorList>
            <person name="Palmer W."/>
            <person name="Jacygrad E."/>
            <person name="Sagayaradj S."/>
            <person name="Cavanaugh K."/>
            <person name="Han R."/>
            <person name="Bertier L."/>
            <person name="Beede B."/>
            <person name="Kafkas S."/>
            <person name="Golino D."/>
            <person name="Preece J."/>
            <person name="Michelmore R."/>
        </authorList>
    </citation>
    <scope>NUCLEOTIDE SEQUENCE [LARGE SCALE GENOMIC DNA]</scope>
</reference>
<proteinExistence type="predicted"/>
<accession>A0ACC1BZC9</accession>
<dbReference type="Proteomes" id="UP001164250">
    <property type="component" value="Chromosome 2"/>
</dbReference>
<evidence type="ECO:0000313" key="2">
    <source>
        <dbReference type="Proteomes" id="UP001164250"/>
    </source>
</evidence>
<evidence type="ECO:0000313" key="1">
    <source>
        <dbReference type="EMBL" id="KAJ0105341.1"/>
    </source>
</evidence>
<gene>
    <name evidence="1" type="ORF">Patl1_19040</name>
</gene>
<name>A0ACC1BZC9_9ROSI</name>
<protein>
    <submittedName>
        <fullName evidence="1">Uncharacterized protein</fullName>
    </submittedName>
</protein>